<keyword evidence="8 15" id="KW-0862">Zinc</keyword>
<evidence type="ECO:0000256" key="8">
    <source>
        <dbReference type="ARBA" id="ARBA00022833"/>
    </source>
</evidence>
<evidence type="ECO:0000256" key="6">
    <source>
        <dbReference type="ARBA" id="ARBA00022729"/>
    </source>
</evidence>
<feature type="active site" evidence="15">
    <location>
        <position position="229"/>
    </location>
</feature>
<gene>
    <name evidence="19" type="primary">Acey_s0045.g1090</name>
    <name evidence="19" type="ORF">Y032_0045g1090</name>
</gene>
<dbReference type="InterPro" id="IPR006026">
    <property type="entry name" value="Peptidase_Metallo"/>
</dbReference>
<keyword evidence="7 15" id="KW-0378">Hydrolase</keyword>
<dbReference type="Gene3D" id="3.40.390.10">
    <property type="entry name" value="Collagenase (Catalytic Domain)"/>
    <property type="match status" value="1"/>
</dbReference>
<evidence type="ECO:0000259" key="18">
    <source>
        <dbReference type="PROSITE" id="PS51864"/>
    </source>
</evidence>
<dbReference type="PRINTS" id="PR00480">
    <property type="entry name" value="ASTACIN"/>
</dbReference>
<dbReference type="PROSITE" id="PS51670">
    <property type="entry name" value="SHKT"/>
    <property type="match status" value="1"/>
</dbReference>
<dbReference type="GO" id="GO:0008270">
    <property type="term" value="F:zinc ion binding"/>
    <property type="evidence" value="ECO:0007669"/>
    <property type="project" value="UniProtKB-UniRule"/>
</dbReference>
<feature type="binding site" evidence="15">
    <location>
        <position position="238"/>
    </location>
    <ligand>
        <name>Zn(2+)</name>
        <dbReference type="ChEBI" id="CHEBI:29105"/>
        <note>catalytic</note>
    </ligand>
</feature>
<dbReference type="MEROPS" id="M12.310"/>
<dbReference type="AlphaFoldDB" id="A0A016UCX8"/>
<evidence type="ECO:0000256" key="14">
    <source>
        <dbReference type="PROSITE-ProRule" id="PRU01005"/>
    </source>
</evidence>
<evidence type="ECO:0000256" key="12">
    <source>
        <dbReference type="ARBA" id="ARBA00023180"/>
    </source>
</evidence>
<dbReference type="GO" id="GO:0005576">
    <property type="term" value="C:extracellular region"/>
    <property type="evidence" value="ECO:0007669"/>
    <property type="project" value="UniProtKB-SubCell"/>
</dbReference>
<evidence type="ECO:0000256" key="5">
    <source>
        <dbReference type="ARBA" id="ARBA00022723"/>
    </source>
</evidence>
<dbReference type="InterPro" id="IPR000742">
    <property type="entry name" value="EGF"/>
</dbReference>
<keyword evidence="4 15" id="KW-0645">Protease</keyword>
<keyword evidence="5 15" id="KW-0479">Metal-binding</keyword>
<evidence type="ECO:0000256" key="10">
    <source>
        <dbReference type="ARBA" id="ARBA00023145"/>
    </source>
</evidence>
<dbReference type="Proteomes" id="UP000024635">
    <property type="component" value="Unassembled WGS sequence"/>
</dbReference>
<evidence type="ECO:0000256" key="11">
    <source>
        <dbReference type="ARBA" id="ARBA00023157"/>
    </source>
</evidence>
<feature type="chain" id="PRO_5005100977" description="Zinc metalloproteinase" evidence="13 16">
    <location>
        <begin position="17"/>
        <end position="566"/>
    </location>
</feature>
<keyword evidence="20" id="KW-1185">Reference proteome</keyword>
<evidence type="ECO:0000256" key="1">
    <source>
        <dbReference type="ARBA" id="ARBA00002657"/>
    </source>
</evidence>
<dbReference type="GO" id="GO:0018996">
    <property type="term" value="P:molting cycle, collagen and cuticulin-based cuticle"/>
    <property type="evidence" value="ECO:0007669"/>
    <property type="project" value="InterPro"/>
</dbReference>
<keyword evidence="12" id="KW-0325">Glycoprotein</keyword>
<dbReference type="InterPro" id="IPR034035">
    <property type="entry name" value="Astacin-like_dom"/>
</dbReference>
<dbReference type="PROSITE" id="PS51864">
    <property type="entry name" value="ASTACIN"/>
    <property type="match status" value="1"/>
</dbReference>
<dbReference type="OrthoDB" id="5786116at2759"/>
<dbReference type="GO" id="GO:0006508">
    <property type="term" value="P:proteolysis"/>
    <property type="evidence" value="ECO:0007669"/>
    <property type="project" value="UniProtKB-KW"/>
</dbReference>
<comment type="cofactor">
    <cofactor evidence="15 16">
        <name>Zn(2+)</name>
        <dbReference type="ChEBI" id="CHEBI:29105"/>
    </cofactor>
    <text evidence="15 16">Binds 1 zinc ion per subunit.</text>
</comment>
<dbReference type="PIRSF" id="PIRSF036365">
    <property type="entry name" value="Astacin_nematoda"/>
    <property type="match status" value="1"/>
</dbReference>
<dbReference type="GO" id="GO:0004222">
    <property type="term" value="F:metalloendopeptidase activity"/>
    <property type="evidence" value="ECO:0007669"/>
    <property type="project" value="UniProtKB-UniRule"/>
</dbReference>
<evidence type="ECO:0000256" key="15">
    <source>
        <dbReference type="PROSITE-ProRule" id="PRU01211"/>
    </source>
</evidence>
<name>A0A016UCX8_9BILA</name>
<evidence type="ECO:0000256" key="13">
    <source>
        <dbReference type="PIRNR" id="PIRNR036365"/>
    </source>
</evidence>
<keyword evidence="6 13" id="KW-0732">Signal</keyword>
<evidence type="ECO:0000256" key="4">
    <source>
        <dbReference type="ARBA" id="ARBA00022670"/>
    </source>
</evidence>
<keyword evidence="11" id="KW-1015">Disulfide bond</keyword>
<dbReference type="PROSITE" id="PS01186">
    <property type="entry name" value="EGF_2"/>
    <property type="match status" value="1"/>
</dbReference>
<sequence>MRVFLLVLLLAICASAGFFDTKLGGKIKKTLEKIKAALNGTLLMEIREKFIQLREKIRAKLKLSQARKALLGEIMKHIRRIKTDKIQEKGDSIEEINENSTIGELLYQGDIVLTNKQAQEIVDDIESDDEGREKRQAFRNRNYPRTLWSKGVYYHFHSNATAEVRSVFKKGARLWMKDTCIDFFESSSAPDRIRVFRAAGCWSYIGRIGGQQDLSLGKGCESIGTAAHEIGHAIGFYHTQSRYDRDDFITFNPQNVKPDWLDQFTKQTPATNDNYGITYDYGSIMHYGSNSASQNGRPTMVPHDPNYIETLGSPIISFYELLMINRHYECTKNCDPNTSAQCKMGGFPHPRDCTRCICPSGYGGQLCDQKPAGCGRTLRATAQYQSFHDEIGKRAAGQRPREDMDFCYYWITVFEQLTIVEISDASKYAFQAPQGSKIEIKIAGLSRGYAVNGCKYWGVEIKTHADQRLTGYRFCAPEHIGVRLVSNFNIVPIITYNRIYATSVDIQYRIVGGNVGGPRPQPYTNNNCVDNAQCMTLVRTRNFCHSRSYSESVKRGLCPKACGFCR</sequence>
<dbReference type="InterPro" id="IPR001506">
    <property type="entry name" value="Peptidase_M12A"/>
</dbReference>
<comment type="function">
    <text evidence="1">Metalloprotease.</text>
</comment>
<feature type="signal peptide" evidence="13 16">
    <location>
        <begin position="1"/>
        <end position="16"/>
    </location>
</feature>
<comment type="subcellular location">
    <subcellularLocation>
        <location evidence="2 13">Secreted</location>
    </subcellularLocation>
</comment>
<feature type="domain" description="ShKT" evidence="17">
    <location>
        <begin position="528"/>
        <end position="565"/>
    </location>
</feature>
<dbReference type="InterPro" id="IPR003582">
    <property type="entry name" value="ShKT_dom"/>
</dbReference>
<dbReference type="FunFam" id="3.40.390.10:FF:000048">
    <property type="entry name" value="Zinc metalloproteinase"/>
    <property type="match status" value="1"/>
</dbReference>
<keyword evidence="10" id="KW-0865">Zymogen</keyword>
<feature type="binding site" evidence="15">
    <location>
        <position position="228"/>
    </location>
    <ligand>
        <name>Zn(2+)</name>
        <dbReference type="ChEBI" id="CHEBI:29105"/>
        <note>catalytic</note>
    </ligand>
</feature>
<keyword evidence="9 15" id="KW-0482">Metalloprotease</keyword>
<evidence type="ECO:0000313" key="20">
    <source>
        <dbReference type="Proteomes" id="UP000024635"/>
    </source>
</evidence>
<feature type="binding site" evidence="15">
    <location>
        <position position="232"/>
    </location>
    <ligand>
        <name>Zn(2+)</name>
        <dbReference type="ChEBI" id="CHEBI:29105"/>
        <note>catalytic</note>
    </ligand>
</feature>
<evidence type="ECO:0000259" key="17">
    <source>
        <dbReference type="PROSITE" id="PS51670"/>
    </source>
</evidence>
<comment type="caution">
    <text evidence="14">Lacks conserved residue(s) required for the propagation of feature annotation.</text>
</comment>
<evidence type="ECO:0000256" key="7">
    <source>
        <dbReference type="ARBA" id="ARBA00022801"/>
    </source>
</evidence>
<organism evidence="19 20">
    <name type="scientific">Ancylostoma ceylanicum</name>
    <dbReference type="NCBI Taxonomy" id="53326"/>
    <lineage>
        <taxon>Eukaryota</taxon>
        <taxon>Metazoa</taxon>
        <taxon>Ecdysozoa</taxon>
        <taxon>Nematoda</taxon>
        <taxon>Chromadorea</taxon>
        <taxon>Rhabditida</taxon>
        <taxon>Rhabditina</taxon>
        <taxon>Rhabditomorpha</taxon>
        <taxon>Strongyloidea</taxon>
        <taxon>Ancylostomatidae</taxon>
        <taxon>Ancylostomatinae</taxon>
        <taxon>Ancylostoma</taxon>
    </lineage>
</organism>
<evidence type="ECO:0000256" key="9">
    <source>
        <dbReference type="ARBA" id="ARBA00023049"/>
    </source>
</evidence>
<keyword evidence="3 13" id="KW-0964">Secreted</keyword>
<dbReference type="InterPro" id="IPR017050">
    <property type="entry name" value="Metallopeptidase_nem"/>
</dbReference>
<evidence type="ECO:0000313" key="19">
    <source>
        <dbReference type="EMBL" id="EYC12791.1"/>
    </source>
</evidence>
<dbReference type="Pfam" id="PF01400">
    <property type="entry name" value="Astacin"/>
    <property type="match status" value="1"/>
</dbReference>
<accession>A0A016UCX8</accession>
<comment type="caution">
    <text evidence="19">The sequence shown here is derived from an EMBL/GenBank/DDBJ whole genome shotgun (WGS) entry which is preliminary data.</text>
</comment>
<dbReference type="SMART" id="SM00235">
    <property type="entry name" value="ZnMc"/>
    <property type="match status" value="1"/>
</dbReference>
<dbReference type="SUPFAM" id="SSF55486">
    <property type="entry name" value="Metalloproteases ('zincins'), catalytic domain"/>
    <property type="match status" value="1"/>
</dbReference>
<dbReference type="EMBL" id="JARK01001381">
    <property type="protein sequence ID" value="EYC12791.1"/>
    <property type="molecule type" value="Genomic_DNA"/>
</dbReference>
<dbReference type="PANTHER" id="PTHR10127">
    <property type="entry name" value="DISCOIDIN, CUB, EGF, LAMININ , AND ZINC METALLOPROTEASE DOMAIN CONTAINING"/>
    <property type="match status" value="1"/>
</dbReference>
<protein>
    <recommendedName>
        <fullName evidence="13">Zinc metalloproteinase</fullName>
    </recommendedName>
</protein>
<feature type="domain" description="Peptidase M12A" evidence="18">
    <location>
        <begin position="136"/>
        <end position="331"/>
    </location>
</feature>
<evidence type="ECO:0000256" key="16">
    <source>
        <dbReference type="RuleBase" id="RU361183"/>
    </source>
</evidence>
<evidence type="ECO:0000256" key="3">
    <source>
        <dbReference type="ARBA" id="ARBA00022525"/>
    </source>
</evidence>
<evidence type="ECO:0000256" key="2">
    <source>
        <dbReference type="ARBA" id="ARBA00004613"/>
    </source>
</evidence>
<reference evidence="20" key="1">
    <citation type="journal article" date="2015" name="Nat. Genet.">
        <title>The genome and transcriptome of the zoonotic hookworm Ancylostoma ceylanicum identify infection-specific gene families.</title>
        <authorList>
            <person name="Schwarz E.M."/>
            <person name="Hu Y."/>
            <person name="Antoshechkin I."/>
            <person name="Miller M.M."/>
            <person name="Sternberg P.W."/>
            <person name="Aroian R.V."/>
        </authorList>
    </citation>
    <scope>NUCLEOTIDE SEQUENCE</scope>
    <source>
        <strain evidence="20">HY135</strain>
    </source>
</reference>
<proteinExistence type="predicted"/>
<dbReference type="CDD" id="cd04280">
    <property type="entry name" value="ZnMc_astacin_like"/>
    <property type="match status" value="1"/>
</dbReference>
<dbReference type="InterPro" id="IPR024079">
    <property type="entry name" value="MetalloPept_cat_dom_sf"/>
</dbReference>
<dbReference type="PANTHER" id="PTHR10127:SF793">
    <property type="entry name" value="ZINC METALLOPROTEINASE NAS-31"/>
    <property type="match status" value="1"/>
</dbReference>